<feature type="compositionally biased region" description="Low complexity" evidence="10">
    <location>
        <begin position="628"/>
        <end position="643"/>
    </location>
</feature>
<feature type="domain" description="PASTA" evidence="13">
    <location>
        <begin position="482"/>
        <end position="548"/>
    </location>
</feature>
<keyword evidence="3" id="KW-0808">Transferase</keyword>
<keyword evidence="11" id="KW-1133">Transmembrane helix</keyword>
<feature type="domain" description="PASTA" evidence="13">
    <location>
        <begin position="349"/>
        <end position="414"/>
    </location>
</feature>
<feature type="binding site" evidence="9">
    <location>
        <position position="47"/>
    </location>
    <ligand>
        <name>ATP</name>
        <dbReference type="ChEBI" id="CHEBI:30616"/>
    </ligand>
</feature>
<dbReference type="Pfam" id="PF03793">
    <property type="entry name" value="PASTA"/>
    <property type="match status" value="4"/>
</dbReference>
<keyword evidence="11" id="KW-0812">Transmembrane</keyword>
<dbReference type="GO" id="GO:0016301">
    <property type="term" value="F:kinase activity"/>
    <property type="evidence" value="ECO:0007669"/>
    <property type="project" value="UniProtKB-KW"/>
</dbReference>
<gene>
    <name evidence="14" type="primary">pknB</name>
    <name evidence="14" type="ORF">LRS13_03995</name>
</gene>
<dbReference type="InterPro" id="IPR008271">
    <property type="entry name" value="Ser/Thr_kinase_AS"/>
</dbReference>
<evidence type="ECO:0000259" key="12">
    <source>
        <dbReference type="PROSITE" id="PS50011"/>
    </source>
</evidence>
<dbReference type="EMBL" id="CP088295">
    <property type="protein sequence ID" value="UUY04701.1"/>
    <property type="molecule type" value="Genomic_DNA"/>
</dbReference>
<dbReference type="PANTHER" id="PTHR43289">
    <property type="entry name" value="MITOGEN-ACTIVATED PROTEIN KINASE KINASE KINASE 20-RELATED"/>
    <property type="match status" value="1"/>
</dbReference>
<feature type="domain" description="PASTA" evidence="13">
    <location>
        <begin position="415"/>
        <end position="481"/>
    </location>
</feature>
<dbReference type="SUPFAM" id="SSF56112">
    <property type="entry name" value="Protein kinase-like (PK-like)"/>
    <property type="match status" value="1"/>
</dbReference>
<protein>
    <recommendedName>
        <fullName evidence="1">non-specific serine/threonine protein kinase</fullName>
        <ecNumber evidence="1">2.7.11.1</ecNumber>
    </recommendedName>
</protein>
<dbReference type="PROSITE" id="PS51178">
    <property type="entry name" value="PASTA"/>
    <property type="match status" value="4"/>
</dbReference>
<feature type="compositionally biased region" description="Polar residues" evidence="10">
    <location>
        <begin position="560"/>
        <end position="571"/>
    </location>
</feature>
<dbReference type="InterPro" id="IPR000719">
    <property type="entry name" value="Prot_kinase_dom"/>
</dbReference>
<organism evidence="14 15">
    <name type="scientific">Svornostia abyssi</name>
    <dbReference type="NCBI Taxonomy" id="2898438"/>
    <lineage>
        <taxon>Bacteria</taxon>
        <taxon>Bacillati</taxon>
        <taxon>Actinomycetota</taxon>
        <taxon>Thermoleophilia</taxon>
        <taxon>Solirubrobacterales</taxon>
        <taxon>Baekduiaceae</taxon>
        <taxon>Svornostia</taxon>
    </lineage>
</organism>
<proteinExistence type="predicted"/>
<feature type="domain" description="PASTA" evidence="13">
    <location>
        <begin position="549"/>
        <end position="615"/>
    </location>
</feature>
<evidence type="ECO:0000256" key="11">
    <source>
        <dbReference type="SAM" id="Phobius"/>
    </source>
</evidence>
<dbReference type="PROSITE" id="PS00108">
    <property type="entry name" value="PROTEIN_KINASE_ST"/>
    <property type="match status" value="1"/>
</dbReference>
<keyword evidence="5 14" id="KW-0418">Kinase</keyword>
<keyword evidence="11" id="KW-0472">Membrane</keyword>
<keyword evidence="15" id="KW-1185">Reference proteome</keyword>
<evidence type="ECO:0000256" key="9">
    <source>
        <dbReference type="PROSITE-ProRule" id="PRU10141"/>
    </source>
</evidence>
<keyword evidence="4 9" id="KW-0547">Nucleotide-binding</keyword>
<evidence type="ECO:0000256" key="10">
    <source>
        <dbReference type="SAM" id="MobiDB-lite"/>
    </source>
</evidence>
<feature type="transmembrane region" description="Helical" evidence="11">
    <location>
        <begin position="327"/>
        <end position="347"/>
    </location>
</feature>
<dbReference type="CDD" id="cd14014">
    <property type="entry name" value="STKc_PknB_like"/>
    <property type="match status" value="1"/>
</dbReference>
<dbReference type="NCBIfam" id="NF033483">
    <property type="entry name" value="PknB_PASTA_kin"/>
    <property type="match status" value="1"/>
</dbReference>
<dbReference type="SMART" id="SM00740">
    <property type="entry name" value="PASTA"/>
    <property type="match status" value="4"/>
</dbReference>
<dbReference type="PANTHER" id="PTHR43289:SF34">
    <property type="entry name" value="SERINE_THREONINE-PROTEIN KINASE YBDM-RELATED"/>
    <property type="match status" value="1"/>
</dbReference>
<keyword evidence="6 9" id="KW-0067">ATP-binding</keyword>
<feature type="region of interest" description="Disordered" evidence="10">
    <location>
        <begin position="514"/>
        <end position="537"/>
    </location>
</feature>
<dbReference type="Gene3D" id="3.30.200.20">
    <property type="entry name" value="Phosphorylase Kinase, domain 1"/>
    <property type="match status" value="1"/>
</dbReference>
<evidence type="ECO:0000256" key="2">
    <source>
        <dbReference type="ARBA" id="ARBA00022527"/>
    </source>
</evidence>
<keyword evidence="2" id="KW-0723">Serine/threonine-protein kinase</keyword>
<accession>A0ABY5PJ65</accession>
<dbReference type="RefSeq" id="WP_353865179.1">
    <property type="nucleotide sequence ID" value="NZ_CP088295.1"/>
</dbReference>
<evidence type="ECO:0000256" key="4">
    <source>
        <dbReference type="ARBA" id="ARBA00022741"/>
    </source>
</evidence>
<feature type="region of interest" description="Disordered" evidence="10">
    <location>
        <begin position="559"/>
        <end position="643"/>
    </location>
</feature>
<sequence>MSTPIDTPEEGAVIDGRYQVLYRLGAGGMAEVFCAEDLQLGRKVALKLLYRRFAEDEEFVERFRREASHAAGLQHPNVVSVYDRGSWDGTYYIAMEYLEGRSLKDVITQSGALPLAESIDVTTQVLRAAKFAHKRGIVHRDLKPHNVIVDESDPTHPRVKVTDFGIARAGASDMTQTGSIMGTAQYLSPEQAQGHATGPQADLYSIGVMLYELVTGRVPFEGESAVTIALKQVSEEPVPPSQLNPAVTPELEDAILRALSKDPAHRQADAEQFINELDHARSLLPDPEAIPPGEIVPPPEEWTGEEPAAEPWAPPEEEERDGSNRTWLWALGLGLLVAVVAVAALLLTGNERVTVPSVVGASLAAATDRLEDEGFEVVTVRENSAKERNEVIGQDPEGGTRVDEGSRVRLTVSDGPGTATVPDVVGDGRNAARQALEEAGFEVEEETESSDDVGENRVIEQRPDGQTQAPSGATITIVVSTGPERTDVPNVVGQSEDDATAALQDAGFTVGTTEDETADAEPGTVLSQNPAGGARAKRGSRVNLVVAAEPAQVAVPDVTGRSQANATSTLRNAGFDVNVTTTDVDSPDEDDRVQRQSPSGGRAERGSTVTITVGVFDPDLNPDPEPETTPQTTPQTTPAEPTG</sequence>
<feature type="compositionally biased region" description="Pro residues" evidence="10">
    <location>
        <begin position="288"/>
        <end position="300"/>
    </location>
</feature>
<dbReference type="InterPro" id="IPR011009">
    <property type="entry name" value="Kinase-like_dom_sf"/>
</dbReference>
<evidence type="ECO:0000313" key="15">
    <source>
        <dbReference type="Proteomes" id="UP001058860"/>
    </source>
</evidence>
<dbReference type="EC" id="2.7.11.1" evidence="1"/>
<dbReference type="PROSITE" id="PS00107">
    <property type="entry name" value="PROTEIN_KINASE_ATP"/>
    <property type="match status" value="1"/>
</dbReference>
<dbReference type="CDD" id="cd06577">
    <property type="entry name" value="PASTA_pknB"/>
    <property type="match status" value="4"/>
</dbReference>
<evidence type="ECO:0000256" key="8">
    <source>
        <dbReference type="ARBA" id="ARBA00048679"/>
    </source>
</evidence>
<dbReference type="Pfam" id="PF00069">
    <property type="entry name" value="Pkinase"/>
    <property type="match status" value="1"/>
</dbReference>
<name>A0ABY5PJ65_9ACTN</name>
<evidence type="ECO:0000256" key="6">
    <source>
        <dbReference type="ARBA" id="ARBA00022840"/>
    </source>
</evidence>
<evidence type="ECO:0000313" key="14">
    <source>
        <dbReference type="EMBL" id="UUY04701.1"/>
    </source>
</evidence>
<evidence type="ECO:0000256" key="7">
    <source>
        <dbReference type="ARBA" id="ARBA00047899"/>
    </source>
</evidence>
<feature type="region of interest" description="Disordered" evidence="10">
    <location>
        <begin position="287"/>
        <end position="321"/>
    </location>
</feature>
<dbReference type="Gene3D" id="3.30.10.20">
    <property type="match status" value="4"/>
</dbReference>
<dbReference type="InterPro" id="IPR017441">
    <property type="entry name" value="Protein_kinase_ATP_BS"/>
</dbReference>
<dbReference type="InterPro" id="IPR005543">
    <property type="entry name" value="PASTA_dom"/>
</dbReference>
<dbReference type="Gene3D" id="1.10.510.10">
    <property type="entry name" value="Transferase(Phosphotransferase) domain 1"/>
    <property type="match status" value="1"/>
</dbReference>
<evidence type="ECO:0000256" key="5">
    <source>
        <dbReference type="ARBA" id="ARBA00022777"/>
    </source>
</evidence>
<evidence type="ECO:0000256" key="3">
    <source>
        <dbReference type="ARBA" id="ARBA00022679"/>
    </source>
</evidence>
<dbReference type="PROSITE" id="PS50011">
    <property type="entry name" value="PROTEIN_KINASE_DOM"/>
    <property type="match status" value="1"/>
</dbReference>
<feature type="domain" description="Protein kinase" evidence="12">
    <location>
        <begin position="18"/>
        <end position="282"/>
    </location>
</feature>
<comment type="catalytic activity">
    <reaction evidence="8">
        <text>L-seryl-[protein] + ATP = O-phospho-L-seryl-[protein] + ADP + H(+)</text>
        <dbReference type="Rhea" id="RHEA:17989"/>
        <dbReference type="Rhea" id="RHEA-COMP:9863"/>
        <dbReference type="Rhea" id="RHEA-COMP:11604"/>
        <dbReference type="ChEBI" id="CHEBI:15378"/>
        <dbReference type="ChEBI" id="CHEBI:29999"/>
        <dbReference type="ChEBI" id="CHEBI:30616"/>
        <dbReference type="ChEBI" id="CHEBI:83421"/>
        <dbReference type="ChEBI" id="CHEBI:456216"/>
        <dbReference type="EC" id="2.7.11.1"/>
    </reaction>
</comment>
<dbReference type="SMART" id="SM00220">
    <property type="entry name" value="S_TKc"/>
    <property type="match status" value="1"/>
</dbReference>
<dbReference type="Proteomes" id="UP001058860">
    <property type="component" value="Chromosome"/>
</dbReference>
<comment type="catalytic activity">
    <reaction evidence="7">
        <text>L-threonyl-[protein] + ATP = O-phospho-L-threonyl-[protein] + ADP + H(+)</text>
        <dbReference type="Rhea" id="RHEA:46608"/>
        <dbReference type="Rhea" id="RHEA-COMP:11060"/>
        <dbReference type="Rhea" id="RHEA-COMP:11605"/>
        <dbReference type="ChEBI" id="CHEBI:15378"/>
        <dbReference type="ChEBI" id="CHEBI:30013"/>
        <dbReference type="ChEBI" id="CHEBI:30616"/>
        <dbReference type="ChEBI" id="CHEBI:61977"/>
        <dbReference type="ChEBI" id="CHEBI:456216"/>
        <dbReference type="EC" id="2.7.11.1"/>
    </reaction>
</comment>
<evidence type="ECO:0000259" key="13">
    <source>
        <dbReference type="PROSITE" id="PS51178"/>
    </source>
</evidence>
<reference evidence="15" key="1">
    <citation type="submission" date="2021-11" db="EMBL/GenBank/DDBJ databases">
        <title>Cultivation dependent microbiological survey of springs from the worlds oldest radium mine currently devoted to the extraction of radon-saturated water.</title>
        <authorList>
            <person name="Kapinusova G."/>
            <person name="Smrhova T."/>
            <person name="Strejcek M."/>
            <person name="Suman J."/>
            <person name="Jani K."/>
            <person name="Pajer P."/>
            <person name="Uhlik O."/>
        </authorList>
    </citation>
    <scope>NUCLEOTIDE SEQUENCE [LARGE SCALE GENOMIC DNA]</scope>
    <source>
        <strain evidence="15">J379</strain>
    </source>
</reference>
<evidence type="ECO:0000256" key="1">
    <source>
        <dbReference type="ARBA" id="ARBA00012513"/>
    </source>
</evidence>